<geneLocation type="plasmid" evidence="1">
    <name>unnamed1</name>
</geneLocation>
<keyword evidence="2" id="KW-1185">Reference proteome</keyword>
<dbReference type="RefSeq" id="WP_121150890.1">
    <property type="nucleotide sequence ID" value="NZ_CP032828.1"/>
</dbReference>
<proteinExistence type="predicted"/>
<gene>
    <name evidence="1" type="ORF">D3Y57_02050</name>
</gene>
<dbReference type="InterPro" id="IPR011008">
    <property type="entry name" value="Dimeric_a/b-barrel"/>
</dbReference>
<dbReference type="Proteomes" id="UP000276254">
    <property type="component" value="Plasmid unnamed1"/>
</dbReference>
<evidence type="ECO:0000313" key="1">
    <source>
        <dbReference type="EMBL" id="AYJ84876.1"/>
    </source>
</evidence>
<sequence length="121" mass="13720">MSDAPKDRYLFVVLTNPVEGQEEIYNDWYTNQHLPDLLRIPGFMAAQRFELTETQRLIQFPHPYRYAAIYELETDDLAATCDLMGQASAEGMMTSTPSIAHERIGSIYAPITDRVTAAGFE</sequence>
<keyword evidence="1" id="KW-0614">Plasmid</keyword>
<accession>A0A494TG91</accession>
<dbReference type="SUPFAM" id="SSF54909">
    <property type="entry name" value="Dimeric alpha+beta barrel"/>
    <property type="match status" value="1"/>
</dbReference>
<dbReference type="KEGG" id="spha:D3Y57_02050"/>
<evidence type="ECO:0000313" key="2">
    <source>
        <dbReference type="Proteomes" id="UP000276254"/>
    </source>
</evidence>
<reference evidence="1 2" key="1">
    <citation type="submission" date="2018-09" db="EMBL/GenBank/DDBJ databases">
        <title>Sphingomonas peninsula sp. nov., isolated from fildes peninsula, Antarctic soil.</title>
        <authorList>
            <person name="Yingchao G."/>
        </authorList>
    </citation>
    <scope>NUCLEOTIDE SEQUENCE [LARGE SCALE GENOMIC DNA]</scope>
    <source>
        <strain evidence="1 2">YZ-8</strain>
        <plasmid evidence="1 2">unnamed1</plasmid>
    </source>
</reference>
<dbReference type="Gene3D" id="3.30.70.100">
    <property type="match status" value="1"/>
</dbReference>
<dbReference type="AlphaFoldDB" id="A0A494TG91"/>
<dbReference type="OrthoDB" id="3034735at2"/>
<dbReference type="EMBL" id="CP032828">
    <property type="protein sequence ID" value="AYJ84876.1"/>
    <property type="molecule type" value="Genomic_DNA"/>
</dbReference>
<evidence type="ECO:0008006" key="3">
    <source>
        <dbReference type="Google" id="ProtNLM"/>
    </source>
</evidence>
<name>A0A494TG91_SPHPE</name>
<protein>
    <recommendedName>
        <fullName evidence="3">EthD domain-containing protein</fullName>
    </recommendedName>
</protein>
<organism evidence="1 2">
    <name type="scientific">Sphingomonas paeninsulae</name>
    <dbReference type="NCBI Taxonomy" id="2319844"/>
    <lineage>
        <taxon>Bacteria</taxon>
        <taxon>Pseudomonadati</taxon>
        <taxon>Pseudomonadota</taxon>
        <taxon>Alphaproteobacteria</taxon>
        <taxon>Sphingomonadales</taxon>
        <taxon>Sphingomonadaceae</taxon>
        <taxon>Sphingomonas</taxon>
    </lineage>
</organism>
<dbReference type="GeneID" id="39491929"/>